<keyword evidence="3" id="KW-1185">Reference proteome</keyword>
<reference evidence="2 3" key="1">
    <citation type="submission" date="2020-07" db="EMBL/GenBank/DDBJ databases">
        <title>Sequencing the genomes of 1000 actinobacteria strains.</title>
        <authorList>
            <person name="Klenk H.-P."/>
        </authorList>
    </citation>
    <scope>NUCLEOTIDE SEQUENCE [LARGE SCALE GENOMIC DNA]</scope>
    <source>
        <strain evidence="2 3">DSM 45927</strain>
    </source>
</reference>
<evidence type="ECO:0000313" key="3">
    <source>
        <dbReference type="Proteomes" id="UP000575985"/>
    </source>
</evidence>
<sequence length="69" mass="7480">MRRTRTVFARRLAATLRARHAALRGDRGSYTTEIVIGITIVVAITAVVGPILTDTFAQAARDIDLGITK</sequence>
<name>A0A853BRE3_9ACTN</name>
<keyword evidence="1" id="KW-0472">Membrane</keyword>
<gene>
    <name evidence="2" type="ORF">HNR12_004586</name>
</gene>
<keyword evidence="1" id="KW-0812">Transmembrane</keyword>
<dbReference type="AlphaFoldDB" id="A0A853BRE3"/>
<dbReference type="EMBL" id="JACCFO010000001">
    <property type="protein sequence ID" value="NYI98309.1"/>
    <property type="molecule type" value="Genomic_DNA"/>
</dbReference>
<dbReference type="Proteomes" id="UP000575985">
    <property type="component" value="Unassembled WGS sequence"/>
</dbReference>
<keyword evidence="1" id="KW-1133">Transmembrane helix</keyword>
<proteinExistence type="predicted"/>
<feature type="transmembrane region" description="Helical" evidence="1">
    <location>
        <begin position="34"/>
        <end position="52"/>
    </location>
</feature>
<organism evidence="2 3">
    <name type="scientific">Streptomonospora nanhaiensis</name>
    <dbReference type="NCBI Taxonomy" id="1323731"/>
    <lineage>
        <taxon>Bacteria</taxon>
        <taxon>Bacillati</taxon>
        <taxon>Actinomycetota</taxon>
        <taxon>Actinomycetes</taxon>
        <taxon>Streptosporangiales</taxon>
        <taxon>Nocardiopsidaceae</taxon>
        <taxon>Streptomonospora</taxon>
    </lineage>
</organism>
<evidence type="ECO:0000313" key="2">
    <source>
        <dbReference type="EMBL" id="NYI98309.1"/>
    </source>
</evidence>
<comment type="caution">
    <text evidence="2">The sequence shown here is derived from an EMBL/GenBank/DDBJ whole genome shotgun (WGS) entry which is preliminary data.</text>
</comment>
<evidence type="ECO:0000256" key="1">
    <source>
        <dbReference type="SAM" id="Phobius"/>
    </source>
</evidence>
<protein>
    <submittedName>
        <fullName evidence="2">Uncharacterized protein</fullName>
    </submittedName>
</protein>
<accession>A0A853BRE3</accession>